<accession>A0A7G6X1M2</accession>
<dbReference type="Pfam" id="PF22124">
    <property type="entry name" value="Glyco_hydro_95_cat"/>
    <property type="match status" value="1"/>
</dbReference>
<protein>
    <recommendedName>
        <fullName evidence="1">Glycosyl hydrolase family 95 catalytic domain-containing protein</fullName>
    </recommendedName>
</protein>
<sequence>MRPVSDDRRITRESPLPLALQGLWNDGRASGGPWTNDFHLDINTQQNYWAAEITGRGECQQPLFRLIEGLRESGRRTAAELYGAPGWVSHTVTNAWG</sequence>
<dbReference type="Gene3D" id="1.50.10.10">
    <property type="match status" value="1"/>
</dbReference>
<feature type="domain" description="Glycosyl hydrolase family 95 catalytic" evidence="1">
    <location>
        <begin position="11"/>
        <end position="97"/>
    </location>
</feature>
<dbReference type="KEGG" id="kqi:F1D05_22295"/>
<dbReference type="GO" id="GO:0004560">
    <property type="term" value="F:alpha-L-fucosidase activity"/>
    <property type="evidence" value="ECO:0007669"/>
    <property type="project" value="TreeGrafter"/>
</dbReference>
<dbReference type="GO" id="GO:0005975">
    <property type="term" value="P:carbohydrate metabolic process"/>
    <property type="evidence" value="ECO:0007669"/>
    <property type="project" value="InterPro"/>
</dbReference>
<reference evidence="3" key="1">
    <citation type="submission" date="2019-09" db="EMBL/GenBank/DDBJ databases">
        <title>Antimicrobial potential of Antarctic Bacteria.</title>
        <authorList>
            <person name="Benaud N."/>
            <person name="Edwards R.J."/>
            <person name="Ferrari B.C."/>
        </authorList>
    </citation>
    <scope>NUCLEOTIDE SEQUENCE [LARGE SCALE GENOMIC DNA]</scope>
    <source>
        <strain evidence="3">SPB151</strain>
    </source>
</reference>
<dbReference type="InterPro" id="IPR008928">
    <property type="entry name" value="6-hairpin_glycosidase_sf"/>
</dbReference>
<evidence type="ECO:0000313" key="3">
    <source>
        <dbReference type="Proteomes" id="UP000515563"/>
    </source>
</evidence>
<dbReference type="PANTHER" id="PTHR31084">
    <property type="entry name" value="ALPHA-L-FUCOSIDASE 2"/>
    <property type="match status" value="1"/>
</dbReference>
<organism evidence="2 3">
    <name type="scientific">Kribbella qitaiheensis</name>
    <dbReference type="NCBI Taxonomy" id="1544730"/>
    <lineage>
        <taxon>Bacteria</taxon>
        <taxon>Bacillati</taxon>
        <taxon>Actinomycetota</taxon>
        <taxon>Actinomycetes</taxon>
        <taxon>Propionibacteriales</taxon>
        <taxon>Kribbellaceae</taxon>
        <taxon>Kribbella</taxon>
    </lineage>
</organism>
<dbReference type="SUPFAM" id="SSF48208">
    <property type="entry name" value="Six-hairpin glycosidases"/>
    <property type="match status" value="1"/>
</dbReference>
<proteinExistence type="predicted"/>
<dbReference type="InterPro" id="IPR054363">
    <property type="entry name" value="GH95_cat"/>
</dbReference>
<dbReference type="EMBL" id="CP043661">
    <property type="protein sequence ID" value="QNE20137.1"/>
    <property type="molecule type" value="Genomic_DNA"/>
</dbReference>
<reference evidence="2 3" key="2">
    <citation type="journal article" date="2020" name="Microbiol. Resour. Announc.">
        <title>Antarctic desert soil bacteria exhibit high novel natural product potential, evaluated through long-read genome sequencing and comparative genomics.</title>
        <authorList>
            <person name="Benaud N."/>
            <person name="Edwards R.J."/>
            <person name="Amos T.G."/>
            <person name="D'Agostino P.M."/>
            <person name="Gutierrez-Chavez C."/>
            <person name="Montgomery K."/>
            <person name="Nicetic I."/>
            <person name="Ferrari B.C."/>
        </authorList>
    </citation>
    <scope>NUCLEOTIDE SEQUENCE [LARGE SCALE GENOMIC DNA]</scope>
    <source>
        <strain evidence="2 3">SPB151</strain>
    </source>
</reference>
<dbReference type="Proteomes" id="UP000515563">
    <property type="component" value="Chromosome"/>
</dbReference>
<evidence type="ECO:0000259" key="1">
    <source>
        <dbReference type="Pfam" id="PF22124"/>
    </source>
</evidence>
<evidence type="ECO:0000313" key="2">
    <source>
        <dbReference type="EMBL" id="QNE20137.1"/>
    </source>
</evidence>
<name>A0A7G6X1M2_9ACTN</name>
<dbReference type="AlphaFoldDB" id="A0A7G6X1M2"/>
<gene>
    <name evidence="2" type="ORF">F1D05_22295</name>
</gene>
<keyword evidence="3" id="KW-1185">Reference proteome</keyword>
<dbReference type="InterPro" id="IPR012341">
    <property type="entry name" value="6hp_glycosidase-like_sf"/>
</dbReference>
<dbReference type="PANTHER" id="PTHR31084:SF0">
    <property type="entry name" value="ALPHA-L-FUCOSIDASE 2"/>
    <property type="match status" value="1"/>
</dbReference>